<accession>A0A6P8IJZ9</accession>
<dbReference type="AlphaFoldDB" id="A0A6P8IJZ9"/>
<dbReference type="InterPro" id="IPR007175">
    <property type="entry name" value="Rpr2/Snm1/Rpp21"/>
</dbReference>
<dbReference type="KEGG" id="aten:116302060"/>
<evidence type="ECO:0000313" key="7">
    <source>
        <dbReference type="RefSeq" id="XP_031567119.1"/>
    </source>
</evidence>
<evidence type="ECO:0000256" key="5">
    <source>
        <dbReference type="SAM" id="MobiDB-lite"/>
    </source>
</evidence>
<sequence>MGRKKPTLAANKDAFTRINFLYQAASITLATNPRNTGLVRFYMNSLTSVAQKNVLRLDPSIKRTVCKKCHSLLVPGVTCKVRTKAKRECHVVVTCLCCKKVKRFLSREDYALWSEQNSQAAMKMQPVAQPSKQKLSLKEKQVTLPQEDEKQAKIKQTNEDSTQN</sequence>
<dbReference type="InParanoid" id="A0A6P8IJZ9"/>
<keyword evidence="6" id="KW-1185">Reference proteome</keyword>
<evidence type="ECO:0000256" key="3">
    <source>
        <dbReference type="ARBA" id="ARBA00022833"/>
    </source>
</evidence>
<evidence type="ECO:0000256" key="2">
    <source>
        <dbReference type="ARBA" id="ARBA00022723"/>
    </source>
</evidence>
<evidence type="ECO:0000256" key="4">
    <source>
        <dbReference type="ARBA" id="ARBA00038402"/>
    </source>
</evidence>
<dbReference type="GO" id="GO:0008033">
    <property type="term" value="P:tRNA processing"/>
    <property type="evidence" value="ECO:0007669"/>
    <property type="project" value="UniProtKB-KW"/>
</dbReference>
<dbReference type="PANTHER" id="PTHR14742:SF0">
    <property type="entry name" value="RIBONUCLEASE P PROTEIN SUBUNIT P21"/>
    <property type="match status" value="1"/>
</dbReference>
<proteinExistence type="inferred from homology"/>
<gene>
    <name evidence="7" type="primary">LOC116302060</name>
</gene>
<evidence type="ECO:0000256" key="1">
    <source>
        <dbReference type="ARBA" id="ARBA00022694"/>
    </source>
</evidence>
<name>A0A6P8IJZ9_ACTTE</name>
<dbReference type="GeneID" id="116302060"/>
<dbReference type="Gene3D" id="6.20.50.20">
    <property type="match status" value="1"/>
</dbReference>
<feature type="region of interest" description="Disordered" evidence="5">
    <location>
        <begin position="121"/>
        <end position="164"/>
    </location>
</feature>
<comment type="similarity">
    <text evidence="4">Belongs to the eukaryotic/archaeal RNase P protein component 4 family.</text>
</comment>
<dbReference type="GO" id="GO:0005655">
    <property type="term" value="C:nucleolar ribonuclease P complex"/>
    <property type="evidence" value="ECO:0007669"/>
    <property type="project" value="TreeGrafter"/>
</dbReference>
<dbReference type="PANTHER" id="PTHR14742">
    <property type="entry name" value="RIBONUCLEASE P SUBUNIT P21"/>
    <property type="match status" value="1"/>
</dbReference>
<reference evidence="7" key="1">
    <citation type="submission" date="2025-08" db="UniProtKB">
        <authorList>
            <consortium name="RefSeq"/>
        </authorList>
    </citation>
    <scope>IDENTIFICATION</scope>
    <source>
        <tissue evidence="7">Tentacle</tissue>
    </source>
</reference>
<keyword evidence="3" id="KW-0862">Zinc</keyword>
<dbReference type="Proteomes" id="UP000515163">
    <property type="component" value="Unplaced"/>
</dbReference>
<organism evidence="6 7">
    <name type="scientific">Actinia tenebrosa</name>
    <name type="common">Australian red waratah sea anemone</name>
    <dbReference type="NCBI Taxonomy" id="6105"/>
    <lineage>
        <taxon>Eukaryota</taxon>
        <taxon>Metazoa</taxon>
        <taxon>Cnidaria</taxon>
        <taxon>Anthozoa</taxon>
        <taxon>Hexacorallia</taxon>
        <taxon>Actiniaria</taxon>
        <taxon>Actiniidae</taxon>
        <taxon>Actinia</taxon>
    </lineage>
</organism>
<evidence type="ECO:0000313" key="6">
    <source>
        <dbReference type="Proteomes" id="UP000515163"/>
    </source>
</evidence>
<dbReference type="GO" id="GO:0046872">
    <property type="term" value="F:metal ion binding"/>
    <property type="evidence" value="ECO:0007669"/>
    <property type="project" value="UniProtKB-KW"/>
</dbReference>
<keyword evidence="2" id="KW-0479">Metal-binding</keyword>
<keyword evidence="1" id="KW-0819">tRNA processing</keyword>
<protein>
    <submittedName>
        <fullName evidence="7">Ribonuclease P protein subunit p21-like</fullName>
    </submittedName>
</protein>
<dbReference type="Pfam" id="PF04032">
    <property type="entry name" value="Rpr2"/>
    <property type="match status" value="1"/>
</dbReference>
<dbReference type="FunCoup" id="A0A6P8IJZ9">
    <property type="interactions" value="22"/>
</dbReference>
<dbReference type="RefSeq" id="XP_031567119.1">
    <property type="nucleotide sequence ID" value="XM_031711259.1"/>
</dbReference>
<dbReference type="OrthoDB" id="128536at2759"/>
<feature type="compositionally biased region" description="Basic and acidic residues" evidence="5">
    <location>
        <begin position="136"/>
        <end position="158"/>
    </location>
</feature>